<organism evidence="2 3">
    <name type="scientific">Nocardioides luti</name>
    <dbReference type="NCBI Taxonomy" id="2761101"/>
    <lineage>
        <taxon>Bacteria</taxon>
        <taxon>Bacillati</taxon>
        <taxon>Actinomycetota</taxon>
        <taxon>Actinomycetes</taxon>
        <taxon>Propionibacteriales</taxon>
        <taxon>Nocardioidaceae</taxon>
        <taxon>Nocardioides</taxon>
    </lineage>
</organism>
<evidence type="ECO:0000313" key="3">
    <source>
        <dbReference type="Proteomes" id="UP000523955"/>
    </source>
</evidence>
<dbReference type="EMBL" id="JACKXE010000001">
    <property type="protein sequence ID" value="MBB6628562.1"/>
    <property type="molecule type" value="Genomic_DNA"/>
</dbReference>
<feature type="region of interest" description="Disordered" evidence="1">
    <location>
        <begin position="1"/>
        <end position="26"/>
    </location>
</feature>
<evidence type="ECO:0000256" key="1">
    <source>
        <dbReference type="SAM" id="MobiDB-lite"/>
    </source>
</evidence>
<reference evidence="2 3" key="1">
    <citation type="submission" date="2020-08" db="EMBL/GenBank/DDBJ databases">
        <authorList>
            <person name="Seo M.-J."/>
        </authorList>
    </citation>
    <scope>NUCLEOTIDE SEQUENCE [LARGE SCALE GENOMIC DNA]</scope>
    <source>
        <strain evidence="2 3">KIGAM211</strain>
    </source>
</reference>
<evidence type="ECO:0000313" key="2">
    <source>
        <dbReference type="EMBL" id="MBB6628562.1"/>
    </source>
</evidence>
<comment type="caution">
    <text evidence="2">The sequence shown here is derived from an EMBL/GenBank/DDBJ whole genome shotgun (WGS) entry which is preliminary data.</text>
</comment>
<dbReference type="Proteomes" id="UP000523955">
    <property type="component" value="Unassembled WGS sequence"/>
</dbReference>
<dbReference type="RefSeq" id="WP_185253605.1">
    <property type="nucleotide sequence ID" value="NZ_JACKXE010000001.1"/>
</dbReference>
<name>A0A7X0RI35_9ACTN</name>
<proteinExistence type="predicted"/>
<dbReference type="AlphaFoldDB" id="A0A7X0RI35"/>
<protein>
    <submittedName>
        <fullName evidence="2">Uncharacterized protein</fullName>
    </submittedName>
</protein>
<sequence>MRWWRRRPSDATASGELRPGPGPDRLWVRPGVPEEELAGAEIVGHVVEMERLHRMRARHVPLNHGLLDGADPWWVLRDGVWSYRAFERGQEVWGRTTTSRHELVGWAVADVARSLAVSAERADQGSGATPDRSRVHGRWEHIVRLRDPRWGDEVAARIAAEVARWPYGA</sequence>
<keyword evidence="3" id="KW-1185">Reference proteome</keyword>
<gene>
    <name evidence="2" type="ORF">H5V45_14650</name>
</gene>
<accession>A0A7X0RI35</accession>